<keyword evidence="4" id="KW-1003">Cell membrane</keyword>
<dbReference type="EMBL" id="JAPDIA010000005">
    <property type="protein sequence ID" value="MDG0810961.1"/>
    <property type="molecule type" value="Genomic_DNA"/>
</dbReference>
<dbReference type="GO" id="GO:0005886">
    <property type="term" value="C:plasma membrane"/>
    <property type="evidence" value="ECO:0007669"/>
    <property type="project" value="UniProtKB-SubCell"/>
</dbReference>
<dbReference type="Proteomes" id="UP001153404">
    <property type="component" value="Unassembled WGS sequence"/>
</dbReference>
<evidence type="ECO:0000256" key="3">
    <source>
        <dbReference type="ARBA" id="ARBA00022448"/>
    </source>
</evidence>
<feature type="transmembrane region" description="Helical" evidence="8">
    <location>
        <begin position="280"/>
        <end position="299"/>
    </location>
</feature>
<keyword evidence="6 8" id="KW-1133">Transmembrane helix</keyword>
<feature type="transmembrane region" description="Helical" evidence="8">
    <location>
        <begin position="306"/>
        <end position="326"/>
    </location>
</feature>
<feature type="transmembrane region" description="Helical" evidence="8">
    <location>
        <begin position="238"/>
        <end position="260"/>
    </location>
</feature>
<evidence type="ECO:0000256" key="2">
    <source>
        <dbReference type="ARBA" id="ARBA00007935"/>
    </source>
</evidence>
<keyword evidence="7 8" id="KW-0472">Membrane</keyword>
<feature type="transmembrane region" description="Helical" evidence="8">
    <location>
        <begin position="65"/>
        <end position="81"/>
    </location>
</feature>
<dbReference type="PROSITE" id="PS51257">
    <property type="entry name" value="PROKAR_LIPOPROTEIN"/>
    <property type="match status" value="1"/>
</dbReference>
<name>A0A9X4KVB0_9BACL</name>
<dbReference type="CDD" id="cd06550">
    <property type="entry name" value="TM_ABC_iron-siderophores_like"/>
    <property type="match status" value="1"/>
</dbReference>
<dbReference type="InterPro" id="IPR000522">
    <property type="entry name" value="ABC_transptr_permease_BtuC"/>
</dbReference>
<feature type="transmembrane region" description="Helical" evidence="8">
    <location>
        <begin position="195"/>
        <end position="217"/>
    </location>
</feature>
<comment type="caution">
    <text evidence="9">The sequence shown here is derived from an EMBL/GenBank/DDBJ whole genome shotgun (WGS) entry which is preliminary data.</text>
</comment>
<evidence type="ECO:0000256" key="7">
    <source>
        <dbReference type="ARBA" id="ARBA00023136"/>
    </source>
</evidence>
<dbReference type="InterPro" id="IPR037294">
    <property type="entry name" value="ABC_BtuC-like"/>
</dbReference>
<dbReference type="RefSeq" id="WP_277533351.1">
    <property type="nucleotide sequence ID" value="NZ_JAPDIA010000005.1"/>
</dbReference>
<evidence type="ECO:0000256" key="8">
    <source>
        <dbReference type="SAM" id="Phobius"/>
    </source>
</evidence>
<evidence type="ECO:0000256" key="4">
    <source>
        <dbReference type="ARBA" id="ARBA00022475"/>
    </source>
</evidence>
<keyword evidence="5 8" id="KW-0812">Transmembrane</keyword>
<comment type="similarity">
    <text evidence="2">Belongs to the binding-protein-dependent transport system permease family. FecCD subfamily.</text>
</comment>
<reference evidence="9" key="1">
    <citation type="submission" date="2022-10" db="EMBL/GenBank/DDBJ databases">
        <title>Comparative genomic analysis of Cohnella hashimotonis sp. nov., isolated from the International Space Station.</title>
        <authorList>
            <person name="Simpson A."/>
            <person name="Venkateswaran K."/>
        </authorList>
    </citation>
    <scope>NUCLEOTIDE SEQUENCE</scope>
    <source>
        <strain evidence="9">DSM 28161</strain>
    </source>
</reference>
<dbReference type="PANTHER" id="PTHR30472:SF65">
    <property type="entry name" value="SIDEROPHORE TRANSPORT SYSTEM PERMEASE PROTEIN YFIZ-RELATED"/>
    <property type="match status" value="1"/>
</dbReference>
<feature type="transmembrane region" description="Helical" evidence="8">
    <location>
        <begin position="152"/>
        <end position="175"/>
    </location>
</feature>
<evidence type="ECO:0000256" key="6">
    <source>
        <dbReference type="ARBA" id="ARBA00022989"/>
    </source>
</evidence>
<dbReference type="Gene3D" id="1.10.3470.10">
    <property type="entry name" value="ABC transporter involved in vitamin B12 uptake, BtuC"/>
    <property type="match status" value="1"/>
</dbReference>
<feature type="transmembrane region" description="Helical" evidence="8">
    <location>
        <begin position="93"/>
        <end position="112"/>
    </location>
</feature>
<organism evidence="9 10">
    <name type="scientific">Cohnella rhizosphaerae</name>
    <dbReference type="NCBI Taxonomy" id="1457232"/>
    <lineage>
        <taxon>Bacteria</taxon>
        <taxon>Bacillati</taxon>
        <taxon>Bacillota</taxon>
        <taxon>Bacilli</taxon>
        <taxon>Bacillales</taxon>
        <taxon>Paenibacillaceae</taxon>
        <taxon>Cohnella</taxon>
    </lineage>
</organism>
<gene>
    <name evidence="9" type="ORF">OMP40_17500</name>
</gene>
<feature type="transmembrane region" description="Helical" evidence="8">
    <location>
        <begin position="118"/>
        <end position="140"/>
    </location>
</feature>
<comment type="subcellular location">
    <subcellularLocation>
        <location evidence="1">Cell membrane</location>
        <topology evidence="1">Multi-pass membrane protein</topology>
    </subcellularLocation>
</comment>
<dbReference type="AlphaFoldDB" id="A0A9X4KVB0"/>
<dbReference type="GO" id="GO:0022857">
    <property type="term" value="F:transmembrane transporter activity"/>
    <property type="evidence" value="ECO:0007669"/>
    <property type="project" value="InterPro"/>
</dbReference>
<evidence type="ECO:0000313" key="10">
    <source>
        <dbReference type="Proteomes" id="UP001153404"/>
    </source>
</evidence>
<dbReference type="GO" id="GO:0033214">
    <property type="term" value="P:siderophore-iron import into cell"/>
    <property type="evidence" value="ECO:0007669"/>
    <property type="project" value="TreeGrafter"/>
</dbReference>
<sequence>MNSNKKMNFALAIVAGFIALACMFAVSMVFGAKETSVRDVWLALTTRIEGEQFTALRELRLPRETAAMIVGAALGVAGAIMQGLTRNPLADPGLIGLSSGANAALAFTMALMPAVGYFGTMVACFVGAGIGACLVLGIGVSRRGGMSPIRMVLAGSAVSMFLYAVAEGIGLAFKISKSVSMWTAGGLIGTNWQQIATITPFIAAGVVAAIVLGKALTLLSANEEAAVGLGLRTGQIKLILYAAVIVLTGASVALVGNMAFVGLMIPHIVRFLIGTDYRKVVPMSAVVGALFMLAADTIARNAIAPYEAPMASIIAIMGLPFFLFIVRKGVKTVP</sequence>
<evidence type="ECO:0000256" key="1">
    <source>
        <dbReference type="ARBA" id="ARBA00004651"/>
    </source>
</evidence>
<dbReference type="Pfam" id="PF01032">
    <property type="entry name" value="FecCD"/>
    <property type="match status" value="1"/>
</dbReference>
<accession>A0A9X4KVB0</accession>
<proteinExistence type="inferred from homology"/>
<evidence type="ECO:0000313" key="9">
    <source>
        <dbReference type="EMBL" id="MDG0810961.1"/>
    </source>
</evidence>
<dbReference type="SUPFAM" id="SSF81345">
    <property type="entry name" value="ABC transporter involved in vitamin B12 uptake, BtuC"/>
    <property type="match status" value="1"/>
</dbReference>
<dbReference type="PANTHER" id="PTHR30472">
    <property type="entry name" value="FERRIC ENTEROBACTIN TRANSPORT SYSTEM PERMEASE PROTEIN"/>
    <property type="match status" value="1"/>
</dbReference>
<evidence type="ECO:0000256" key="5">
    <source>
        <dbReference type="ARBA" id="ARBA00022692"/>
    </source>
</evidence>
<keyword evidence="3" id="KW-0813">Transport</keyword>
<protein>
    <submittedName>
        <fullName evidence="9">Iron ABC transporter permease</fullName>
    </submittedName>
</protein>
<dbReference type="FunFam" id="1.10.3470.10:FF:000001">
    <property type="entry name" value="Vitamin B12 ABC transporter permease BtuC"/>
    <property type="match status" value="1"/>
</dbReference>
<keyword evidence="10" id="KW-1185">Reference proteome</keyword>